<sequence>MDTGTVRDLYINSDVIDAFIMIKENNWKNCRNKLIPTDSCFISKENLKEKYHCLIKLMNIVDVVKRVLLHIDSLENKKNKNKKIEIVHEQRFAGEAVTIGQAIIRNAYNCGAFVMYCMNRSVKNVCKKLVRILFFAKKNCKCLLHMVQ</sequence>
<proteinExistence type="predicted"/>
<name>A0A232EIE4_9HYME</name>
<evidence type="ECO:0000313" key="2">
    <source>
        <dbReference type="Proteomes" id="UP000215335"/>
    </source>
</evidence>
<dbReference type="EMBL" id="NNAY01004272">
    <property type="protein sequence ID" value="OXU18123.1"/>
    <property type="molecule type" value="Genomic_DNA"/>
</dbReference>
<protein>
    <submittedName>
        <fullName evidence="1">Uncharacterized protein</fullName>
    </submittedName>
</protein>
<organism evidence="1 2">
    <name type="scientific">Trichomalopsis sarcophagae</name>
    <dbReference type="NCBI Taxonomy" id="543379"/>
    <lineage>
        <taxon>Eukaryota</taxon>
        <taxon>Metazoa</taxon>
        <taxon>Ecdysozoa</taxon>
        <taxon>Arthropoda</taxon>
        <taxon>Hexapoda</taxon>
        <taxon>Insecta</taxon>
        <taxon>Pterygota</taxon>
        <taxon>Neoptera</taxon>
        <taxon>Endopterygota</taxon>
        <taxon>Hymenoptera</taxon>
        <taxon>Apocrita</taxon>
        <taxon>Proctotrupomorpha</taxon>
        <taxon>Chalcidoidea</taxon>
        <taxon>Pteromalidae</taxon>
        <taxon>Pteromalinae</taxon>
        <taxon>Trichomalopsis</taxon>
    </lineage>
</organism>
<accession>A0A232EIE4</accession>
<dbReference type="AlphaFoldDB" id="A0A232EIE4"/>
<comment type="caution">
    <text evidence="1">The sequence shown here is derived from an EMBL/GenBank/DDBJ whole genome shotgun (WGS) entry which is preliminary data.</text>
</comment>
<keyword evidence="2" id="KW-1185">Reference proteome</keyword>
<evidence type="ECO:0000313" key="1">
    <source>
        <dbReference type="EMBL" id="OXU18123.1"/>
    </source>
</evidence>
<gene>
    <name evidence="1" type="ORF">TSAR_009563</name>
</gene>
<dbReference type="InterPro" id="IPR038765">
    <property type="entry name" value="Papain-like_cys_pep_sf"/>
</dbReference>
<dbReference type="SUPFAM" id="SSF54001">
    <property type="entry name" value="Cysteine proteinases"/>
    <property type="match status" value="1"/>
</dbReference>
<reference evidence="1 2" key="1">
    <citation type="journal article" date="2017" name="Curr. Biol.">
        <title>The Evolution of Venom by Co-option of Single-Copy Genes.</title>
        <authorList>
            <person name="Martinson E.O."/>
            <person name="Mrinalini"/>
            <person name="Kelkar Y.D."/>
            <person name="Chang C.H."/>
            <person name="Werren J.H."/>
        </authorList>
    </citation>
    <scope>NUCLEOTIDE SEQUENCE [LARGE SCALE GENOMIC DNA]</scope>
    <source>
        <strain evidence="1 2">Alberta</strain>
        <tissue evidence="1">Whole body</tissue>
    </source>
</reference>
<dbReference type="Proteomes" id="UP000215335">
    <property type="component" value="Unassembled WGS sequence"/>
</dbReference>